<dbReference type="Gene3D" id="3.40.250.10">
    <property type="entry name" value="Rhodanese-like domain"/>
    <property type="match status" value="1"/>
</dbReference>
<feature type="transmembrane region" description="Helical" evidence="1">
    <location>
        <begin position="113"/>
        <end position="135"/>
    </location>
</feature>
<dbReference type="InterPro" id="IPR021309">
    <property type="entry name" value="YgaP-like_TM"/>
</dbReference>
<accession>A0ABX0V9K0</accession>
<organism evidence="3 4">
    <name type="scientific">Microvirga terricola</name>
    <dbReference type="NCBI Taxonomy" id="2719797"/>
    <lineage>
        <taxon>Bacteria</taxon>
        <taxon>Pseudomonadati</taxon>
        <taxon>Pseudomonadota</taxon>
        <taxon>Alphaproteobacteria</taxon>
        <taxon>Hyphomicrobiales</taxon>
        <taxon>Methylobacteriaceae</taxon>
        <taxon>Microvirga</taxon>
    </lineage>
</organism>
<gene>
    <name evidence="3" type="ORF">HB375_04990</name>
</gene>
<dbReference type="PANTHER" id="PTHR44086">
    <property type="entry name" value="THIOSULFATE SULFURTRANSFERASE RDL2, MITOCHONDRIAL-RELATED"/>
    <property type="match status" value="1"/>
</dbReference>
<comment type="caution">
    <text evidence="3">The sequence shown here is derived from an EMBL/GenBank/DDBJ whole genome shotgun (WGS) entry which is preliminary data.</text>
</comment>
<name>A0ABX0V9K0_9HYPH</name>
<feature type="transmembrane region" description="Helical" evidence="1">
    <location>
        <begin position="141"/>
        <end position="162"/>
    </location>
</feature>
<evidence type="ECO:0000256" key="1">
    <source>
        <dbReference type="SAM" id="Phobius"/>
    </source>
</evidence>
<feature type="domain" description="Rhodanese" evidence="2">
    <location>
        <begin position="15"/>
        <end position="101"/>
    </location>
</feature>
<dbReference type="SUPFAM" id="SSF52821">
    <property type="entry name" value="Rhodanese/Cell cycle control phosphatase"/>
    <property type="match status" value="1"/>
</dbReference>
<evidence type="ECO:0000259" key="2">
    <source>
        <dbReference type="PROSITE" id="PS50206"/>
    </source>
</evidence>
<dbReference type="InterPro" id="IPR036873">
    <property type="entry name" value="Rhodanese-like_dom_sf"/>
</dbReference>
<dbReference type="SMART" id="SM00450">
    <property type="entry name" value="RHOD"/>
    <property type="match status" value="1"/>
</dbReference>
<evidence type="ECO:0000313" key="4">
    <source>
        <dbReference type="Proteomes" id="UP000707352"/>
    </source>
</evidence>
<keyword evidence="1" id="KW-0472">Membrane</keyword>
<dbReference type="PROSITE" id="PS50206">
    <property type="entry name" value="RHODANESE_3"/>
    <property type="match status" value="1"/>
</dbReference>
<dbReference type="InterPro" id="IPR001763">
    <property type="entry name" value="Rhodanese-like_dom"/>
</dbReference>
<evidence type="ECO:0000313" key="3">
    <source>
        <dbReference type="EMBL" id="NIX75971.1"/>
    </source>
</evidence>
<dbReference type="Gene3D" id="6.10.140.1340">
    <property type="match status" value="1"/>
</dbReference>
<protein>
    <submittedName>
        <fullName evidence="3">DUF2892 domain-containing protein</fullName>
    </submittedName>
</protein>
<keyword evidence="1" id="KW-0812">Transmembrane</keyword>
<dbReference type="PANTHER" id="PTHR44086:SF10">
    <property type="entry name" value="THIOSULFATE SULFURTRANSFERASE_RHODANESE-LIKE DOMAIN-CONTAINING PROTEIN 3"/>
    <property type="match status" value="1"/>
</dbReference>
<reference evidence="3 4" key="1">
    <citation type="submission" date="2020-03" db="EMBL/GenBank/DDBJ databases">
        <title>The genome sequence of Microvirga sp. c23x22.</title>
        <authorList>
            <person name="Zhang X."/>
        </authorList>
    </citation>
    <scope>NUCLEOTIDE SEQUENCE [LARGE SCALE GENOMIC DNA]</scope>
    <source>
        <strain evidence="4">c23x22</strain>
    </source>
</reference>
<dbReference type="Pfam" id="PF00581">
    <property type="entry name" value="Rhodanese"/>
    <property type="match status" value="1"/>
</dbReference>
<dbReference type="Proteomes" id="UP000707352">
    <property type="component" value="Unassembled WGS sequence"/>
</dbReference>
<dbReference type="RefSeq" id="WP_167671888.1">
    <property type="nucleotide sequence ID" value="NZ_JAATJS010000002.1"/>
</dbReference>
<proteinExistence type="predicted"/>
<keyword evidence="4" id="KW-1185">Reference proteome</keyword>
<dbReference type="EMBL" id="JAATJS010000002">
    <property type="protein sequence ID" value="NIX75971.1"/>
    <property type="molecule type" value="Genomic_DNA"/>
</dbReference>
<keyword evidence="1" id="KW-1133">Transmembrane helix</keyword>
<dbReference type="Pfam" id="PF11127">
    <property type="entry name" value="YgaP-like_TM"/>
    <property type="match status" value="1"/>
</dbReference>
<sequence>MSLATISPQKAKDLIAKGAVLVDIREADEHARERIPGAHHHALSRLNGSVGTSGNAVIFHCRSGQRTAGNAQRLASAVACDAYILEGGIDAWKKAGLPVAQDKSQPLEMMRQVQIAAGSLVVLGALLGTFVNPWFYALSAFVGAGLIFAGATGFCGMARLLALAPWNRKPAAPAKA</sequence>